<proteinExistence type="predicted"/>
<dbReference type="Proteomes" id="UP001500101">
    <property type="component" value="Unassembled WGS sequence"/>
</dbReference>
<dbReference type="EMBL" id="BAAAZI010000009">
    <property type="protein sequence ID" value="GAA4141943.1"/>
    <property type="molecule type" value="Genomic_DNA"/>
</dbReference>
<sequence>MKLTENKEKYFQIAGLILCISYPEGFPMANYLFSFRPFYLGDNLTNWDIYVEVKLEKPNRKEQDYKLLSDISQVWGDRFQLEESEDNYITTIKTVKGEPWEMHSQKDFKKSMIYVGEMEDLQSNHLSWLLMVAFGQHGIFHKGILIHSSVILKDGLGFGFLGKSGTGKSTHSRMWLEHLKDTELLNDDNPMIRIMPDETVMIFGTPWSGKTACYKNKQAPLKALIRLEQAPENNWTEMHGKQALLQILPSCTGLRWNANLYNKMLDNIEEILAVTKIAYLKCLPNGEAARLNYERLID</sequence>
<dbReference type="RefSeq" id="WP_344674809.1">
    <property type="nucleotide sequence ID" value="NZ_BAAAZI010000009.1"/>
</dbReference>
<evidence type="ECO:0000313" key="2">
    <source>
        <dbReference type="Proteomes" id="UP001500101"/>
    </source>
</evidence>
<keyword evidence="2" id="KW-1185">Reference proteome</keyword>
<gene>
    <name evidence="1" type="ORF">GCM10022216_22380</name>
</gene>
<evidence type="ECO:0008006" key="3">
    <source>
        <dbReference type="Google" id="ProtNLM"/>
    </source>
</evidence>
<protein>
    <recommendedName>
        <fullName evidence="3">Phosphoenolpyruvate carboxykinase (ATP)</fullName>
    </recommendedName>
</protein>
<accession>A0ABP7YY57</accession>
<reference evidence="2" key="1">
    <citation type="journal article" date="2019" name="Int. J. Syst. Evol. Microbiol.">
        <title>The Global Catalogue of Microorganisms (GCM) 10K type strain sequencing project: providing services to taxonomists for standard genome sequencing and annotation.</title>
        <authorList>
            <consortium name="The Broad Institute Genomics Platform"/>
            <consortium name="The Broad Institute Genome Sequencing Center for Infectious Disease"/>
            <person name="Wu L."/>
            <person name="Ma J."/>
        </authorList>
    </citation>
    <scope>NUCLEOTIDE SEQUENCE [LARGE SCALE GENOMIC DNA]</scope>
    <source>
        <strain evidence="2">JCM 16704</strain>
    </source>
</reference>
<evidence type="ECO:0000313" key="1">
    <source>
        <dbReference type="EMBL" id="GAA4141943.1"/>
    </source>
</evidence>
<organism evidence="1 2">
    <name type="scientific">Sphingobacterium kyonggiense</name>
    <dbReference type="NCBI Taxonomy" id="714075"/>
    <lineage>
        <taxon>Bacteria</taxon>
        <taxon>Pseudomonadati</taxon>
        <taxon>Bacteroidota</taxon>
        <taxon>Sphingobacteriia</taxon>
        <taxon>Sphingobacteriales</taxon>
        <taxon>Sphingobacteriaceae</taxon>
        <taxon>Sphingobacterium</taxon>
    </lineage>
</organism>
<name>A0ABP7YY57_9SPHI</name>
<comment type="caution">
    <text evidence="1">The sequence shown here is derived from an EMBL/GenBank/DDBJ whole genome shotgun (WGS) entry which is preliminary data.</text>
</comment>
<dbReference type="SUPFAM" id="SSF53795">
    <property type="entry name" value="PEP carboxykinase-like"/>
    <property type="match status" value="1"/>
</dbReference>